<reference evidence="2" key="1">
    <citation type="submission" date="2023-07" db="EMBL/GenBank/DDBJ databases">
        <title>Two novel species in the genus Flavivirga.</title>
        <authorList>
            <person name="Kwon K."/>
        </authorList>
    </citation>
    <scope>NUCLEOTIDE SEQUENCE</scope>
    <source>
        <strain evidence="2">KCTC 52353</strain>
    </source>
</reference>
<dbReference type="Pfam" id="PF13612">
    <property type="entry name" value="DDE_Tnp_1_3"/>
    <property type="match status" value="1"/>
</dbReference>
<protein>
    <submittedName>
        <fullName evidence="2">IS982 family transposase</fullName>
    </submittedName>
</protein>
<organism evidence="2 3">
    <name type="scientific">Flavivirga aquimarina</name>
    <dbReference type="NCBI Taxonomy" id="2027862"/>
    <lineage>
        <taxon>Bacteria</taxon>
        <taxon>Pseudomonadati</taxon>
        <taxon>Bacteroidota</taxon>
        <taxon>Flavobacteriia</taxon>
        <taxon>Flavobacteriales</taxon>
        <taxon>Flavobacteriaceae</taxon>
        <taxon>Flavivirga</taxon>
    </lineage>
</organism>
<dbReference type="EMBL" id="JAUOEK010000049">
    <property type="protein sequence ID" value="MDO5968736.1"/>
    <property type="molecule type" value="Genomic_DNA"/>
</dbReference>
<dbReference type="RefSeq" id="WP_303276416.1">
    <property type="nucleotide sequence ID" value="NZ_JAUOEK010000049.1"/>
</dbReference>
<dbReference type="Proteomes" id="UP001176883">
    <property type="component" value="Unassembled WGS sequence"/>
</dbReference>
<evidence type="ECO:0000259" key="1">
    <source>
        <dbReference type="Pfam" id="PF13612"/>
    </source>
</evidence>
<feature type="domain" description="Transposase DDE" evidence="1">
    <location>
        <begin position="110"/>
        <end position="265"/>
    </location>
</feature>
<comment type="caution">
    <text evidence="2">The sequence shown here is derived from an EMBL/GenBank/DDBJ whole genome shotgun (WGS) entry which is preliminary data.</text>
</comment>
<gene>
    <name evidence="2" type="ORF">Q4Q35_02865</name>
</gene>
<accession>A0ABT8W6K0</accession>
<evidence type="ECO:0000313" key="3">
    <source>
        <dbReference type="Proteomes" id="UP001176883"/>
    </source>
</evidence>
<evidence type="ECO:0000313" key="2">
    <source>
        <dbReference type="EMBL" id="MDO5968736.1"/>
    </source>
</evidence>
<dbReference type="InterPro" id="IPR025668">
    <property type="entry name" value="Tnp_DDE_dom"/>
</dbReference>
<sequence length="303" mass="35201">MLRDKITEFFVELDDFCNEFSSQLEQVPVLEASGVKYRNRKGRLSDSEMMSIYLLFHYGQFTNFKHFYTQYVCKHLDDLFPELISYVRFNARQERTLLPLMLYLKYRGLGKSRGINYIDSTLLRVCHIKREKQHRVFKGVASKGKSTMGWFFGFKLHLIINDRGELLSFYLTKGSVDDRNIDVMSAMTKDIFGKLFGDKGYISKALAELLFQDGVQLITKVRKNMKQQNLSDVDAILLRKRALVESVNDELKNICKVEHTRHRSVKGFLVNLISGLTAYCFFPKKPSLNITPIETNQLCLWAA</sequence>
<dbReference type="NCBIfam" id="NF033520">
    <property type="entry name" value="transpos_IS982"/>
    <property type="match status" value="1"/>
</dbReference>
<keyword evidence="3" id="KW-1185">Reference proteome</keyword>
<proteinExistence type="predicted"/>
<name>A0ABT8W6K0_9FLAO</name>